<keyword evidence="8" id="KW-1185">Reference proteome</keyword>
<dbReference type="GO" id="GO:0004788">
    <property type="term" value="F:thiamine diphosphokinase activity"/>
    <property type="evidence" value="ECO:0007669"/>
    <property type="project" value="UniProtKB-UniRule"/>
</dbReference>
<dbReference type="Gene3D" id="3.40.50.10240">
    <property type="entry name" value="Thiamin pyrophosphokinase, catalytic domain"/>
    <property type="match status" value="1"/>
</dbReference>
<dbReference type="InterPro" id="IPR036759">
    <property type="entry name" value="TPK_catalytic_sf"/>
</dbReference>
<dbReference type="EMBL" id="AVPE01000003">
    <property type="protein sequence ID" value="KGX93211.1"/>
    <property type="molecule type" value="Genomic_DNA"/>
</dbReference>
<feature type="domain" description="Thiamin pyrophosphokinase thiamin-binding" evidence="6">
    <location>
        <begin position="142"/>
        <end position="208"/>
    </location>
</feature>
<evidence type="ECO:0000256" key="2">
    <source>
        <dbReference type="ARBA" id="ARBA00022741"/>
    </source>
</evidence>
<dbReference type="AlphaFoldDB" id="A0A0A5GIX7"/>
<dbReference type="PANTHER" id="PTHR41299">
    <property type="entry name" value="THIAMINE PYROPHOSPHOKINASE"/>
    <property type="match status" value="1"/>
</dbReference>
<dbReference type="InterPro" id="IPR007373">
    <property type="entry name" value="Thiamin_PyroPKinase_B1-bd"/>
</dbReference>
<dbReference type="InterPro" id="IPR053149">
    <property type="entry name" value="TPK"/>
</dbReference>
<dbReference type="SUPFAM" id="SSF63999">
    <property type="entry name" value="Thiamin pyrophosphokinase, catalytic domain"/>
    <property type="match status" value="1"/>
</dbReference>
<dbReference type="SMART" id="SM00983">
    <property type="entry name" value="TPK_B1_binding"/>
    <property type="match status" value="1"/>
</dbReference>
<name>A0A0A5GIX7_9BACI</name>
<dbReference type="PANTHER" id="PTHR41299:SF1">
    <property type="entry name" value="THIAMINE PYROPHOSPHOKINASE"/>
    <property type="match status" value="1"/>
</dbReference>
<dbReference type="NCBIfam" id="TIGR01378">
    <property type="entry name" value="thi_PPkinase"/>
    <property type="match status" value="1"/>
</dbReference>
<evidence type="ECO:0000256" key="3">
    <source>
        <dbReference type="ARBA" id="ARBA00022777"/>
    </source>
</evidence>
<dbReference type="GO" id="GO:0016301">
    <property type="term" value="F:kinase activity"/>
    <property type="evidence" value="ECO:0007669"/>
    <property type="project" value="UniProtKB-KW"/>
</dbReference>
<keyword evidence="3 7" id="KW-0418">Kinase</keyword>
<dbReference type="EC" id="2.7.6.2" evidence="5"/>
<dbReference type="eggNOG" id="COG1564">
    <property type="taxonomic scope" value="Bacteria"/>
</dbReference>
<dbReference type="SUPFAM" id="SSF63862">
    <property type="entry name" value="Thiamin pyrophosphokinase, substrate-binding domain"/>
    <property type="match status" value="1"/>
</dbReference>
<keyword evidence="4" id="KW-0067">ATP-binding</keyword>
<dbReference type="InterPro" id="IPR007371">
    <property type="entry name" value="TPK_catalytic"/>
</dbReference>
<dbReference type="STRING" id="1385510.GCA_000425205_01282"/>
<organism evidence="7 8">
    <name type="scientific">Pontibacillus halophilus JSM 076056 = DSM 19796</name>
    <dbReference type="NCBI Taxonomy" id="1385510"/>
    <lineage>
        <taxon>Bacteria</taxon>
        <taxon>Bacillati</taxon>
        <taxon>Bacillota</taxon>
        <taxon>Bacilli</taxon>
        <taxon>Bacillales</taxon>
        <taxon>Bacillaceae</taxon>
        <taxon>Pontibacillus</taxon>
    </lineage>
</organism>
<dbReference type="Proteomes" id="UP000030528">
    <property type="component" value="Unassembled WGS sequence"/>
</dbReference>
<dbReference type="GO" id="GO:0009229">
    <property type="term" value="P:thiamine diphosphate biosynthetic process"/>
    <property type="evidence" value="ECO:0007669"/>
    <property type="project" value="InterPro"/>
</dbReference>
<accession>A0A0A5GIX7</accession>
<dbReference type="InterPro" id="IPR006282">
    <property type="entry name" value="Thi_PPkinase"/>
</dbReference>
<dbReference type="GO" id="GO:0030975">
    <property type="term" value="F:thiamine binding"/>
    <property type="evidence" value="ECO:0007669"/>
    <property type="project" value="InterPro"/>
</dbReference>
<sequence length="217" mass="24712">MKHVAIVGGGPRKYVPTLTNFYDEEMYWIGADYGAKMLLEQKIIPDYSVGDFDSVSESEFRIIQEKSKQCKAYEVEKDETDLELALEHALEQNPTTIYFFGVTGGRLDHALINLQLLYPLQQKGIRGVVIDEGNWVELKEPGVHEVTQDDRFPNVSFVPFTSEVKQLTLDGFYYPLVNANVPWGSTLCISNKLHREKGTFSFEEGILLVIKSRDIIE</sequence>
<dbReference type="RefSeq" id="WP_026799731.1">
    <property type="nucleotide sequence ID" value="NZ_AULI01000005.1"/>
</dbReference>
<dbReference type="InterPro" id="IPR036371">
    <property type="entry name" value="TPK_B1-bd_sf"/>
</dbReference>
<keyword evidence="2" id="KW-0547">Nucleotide-binding</keyword>
<dbReference type="GO" id="GO:0006772">
    <property type="term" value="P:thiamine metabolic process"/>
    <property type="evidence" value="ECO:0007669"/>
    <property type="project" value="UniProtKB-UniRule"/>
</dbReference>
<dbReference type="Pfam" id="PF04265">
    <property type="entry name" value="TPK_B1_binding"/>
    <property type="match status" value="1"/>
</dbReference>
<evidence type="ECO:0000256" key="5">
    <source>
        <dbReference type="NCBIfam" id="TIGR01378"/>
    </source>
</evidence>
<evidence type="ECO:0000256" key="1">
    <source>
        <dbReference type="ARBA" id="ARBA00022679"/>
    </source>
</evidence>
<gene>
    <name evidence="7" type="ORF">N781_12440</name>
</gene>
<dbReference type="OrthoDB" id="9804377at2"/>
<proteinExistence type="predicted"/>
<protein>
    <recommendedName>
        <fullName evidence="5">Thiamine diphosphokinase</fullName>
        <ecNumber evidence="5">2.7.6.2</ecNumber>
    </recommendedName>
</protein>
<comment type="caution">
    <text evidence="7">The sequence shown here is derived from an EMBL/GenBank/DDBJ whole genome shotgun (WGS) entry which is preliminary data.</text>
</comment>
<keyword evidence="1" id="KW-0808">Transferase</keyword>
<evidence type="ECO:0000259" key="6">
    <source>
        <dbReference type="SMART" id="SM00983"/>
    </source>
</evidence>
<evidence type="ECO:0000313" key="7">
    <source>
        <dbReference type="EMBL" id="KGX93211.1"/>
    </source>
</evidence>
<reference evidence="7 8" key="1">
    <citation type="submission" date="2013-08" db="EMBL/GenBank/DDBJ databases">
        <authorList>
            <person name="Huang J."/>
            <person name="Wang G."/>
        </authorList>
    </citation>
    <scope>NUCLEOTIDE SEQUENCE [LARGE SCALE GENOMIC DNA]</scope>
    <source>
        <strain evidence="7 8">JSM 076056</strain>
    </source>
</reference>
<dbReference type="Pfam" id="PF04263">
    <property type="entry name" value="TPK_catalytic"/>
    <property type="match status" value="1"/>
</dbReference>
<dbReference type="GO" id="GO:0005524">
    <property type="term" value="F:ATP binding"/>
    <property type="evidence" value="ECO:0007669"/>
    <property type="project" value="UniProtKB-KW"/>
</dbReference>
<dbReference type="CDD" id="cd07995">
    <property type="entry name" value="TPK"/>
    <property type="match status" value="1"/>
</dbReference>
<evidence type="ECO:0000313" key="8">
    <source>
        <dbReference type="Proteomes" id="UP000030528"/>
    </source>
</evidence>
<evidence type="ECO:0000256" key="4">
    <source>
        <dbReference type="ARBA" id="ARBA00022840"/>
    </source>
</evidence>